<protein>
    <recommendedName>
        <fullName evidence="4">Macroglobulin domain-containing protein</fullName>
    </recommendedName>
</protein>
<dbReference type="Gene3D" id="2.60.40.1930">
    <property type="match status" value="1"/>
</dbReference>
<keyword evidence="3" id="KW-1185">Reference proteome</keyword>
<evidence type="ECO:0008006" key="4">
    <source>
        <dbReference type="Google" id="ProtNLM"/>
    </source>
</evidence>
<evidence type="ECO:0000313" key="2">
    <source>
        <dbReference type="EMBL" id="OKL40662.1"/>
    </source>
</evidence>
<feature type="signal peptide" evidence="1">
    <location>
        <begin position="1"/>
        <end position="26"/>
    </location>
</feature>
<name>A0A1Q5PEU1_9BACT</name>
<organism evidence="2 3">
    <name type="scientific">Pontibacter flavimaris</name>
    <dbReference type="NCBI Taxonomy" id="1797110"/>
    <lineage>
        <taxon>Bacteria</taxon>
        <taxon>Pseudomonadati</taxon>
        <taxon>Bacteroidota</taxon>
        <taxon>Cytophagia</taxon>
        <taxon>Cytophagales</taxon>
        <taxon>Hymenobacteraceae</taxon>
        <taxon>Pontibacter</taxon>
    </lineage>
</organism>
<evidence type="ECO:0000256" key="1">
    <source>
        <dbReference type="SAM" id="SignalP"/>
    </source>
</evidence>
<dbReference type="Proteomes" id="UP000186551">
    <property type="component" value="Unassembled WGS sequence"/>
</dbReference>
<feature type="chain" id="PRO_5012908629" description="Macroglobulin domain-containing protein" evidence="1">
    <location>
        <begin position="27"/>
        <end position="703"/>
    </location>
</feature>
<keyword evidence="1" id="KW-0732">Signal</keyword>
<proteinExistence type="predicted"/>
<reference evidence="2 3" key="1">
    <citation type="submission" date="2016-03" db="EMBL/GenBank/DDBJ databases">
        <title>Genome sequence of Pontibacter sp. nov., of the family cytophagaceae, isolated from marine sediment of the Yellow Sea, China.</title>
        <authorList>
            <person name="Zhang G."/>
            <person name="Zhang R."/>
        </authorList>
    </citation>
    <scope>NUCLEOTIDE SEQUENCE [LARGE SCALE GENOMIC DNA]</scope>
    <source>
        <strain evidence="2 3">S10-8</strain>
    </source>
</reference>
<accession>A0A1Q5PEU1</accession>
<dbReference type="EMBL" id="LVWA01000004">
    <property type="protein sequence ID" value="OKL40662.1"/>
    <property type="molecule type" value="Genomic_DNA"/>
</dbReference>
<evidence type="ECO:0000313" key="3">
    <source>
        <dbReference type="Proteomes" id="UP000186551"/>
    </source>
</evidence>
<comment type="caution">
    <text evidence="2">The sequence shown here is derived from an EMBL/GenBank/DDBJ whole genome shotgun (WGS) entry which is preliminary data.</text>
</comment>
<dbReference type="STRING" id="1797110.A3841_12435"/>
<sequence length="703" mass="77244">MLTKKSVVGRLAGGLLLLCSSFTSLAQQAPGAQRVQALLTDEQVRLVHSQPYYAAGERLWFKAFLNKSTSSAHPSKALYVELLDAQEQLILRQRLIIEEGTSYGDILLPENLPSGNYTLLATTNWMRNYSKGQQYREQLLIVNAGEVMALQGKTARETARPLHVQFFPESNNLLAGVASRVAVVATNAAGMGVAASCTILSSAGDTVVSFQTDKTGVGSFRLRPGLQEQYEAQVQADGYTLQRTKLPAAKQVGLALVVEEQQNEELRVRINNSGAWAYTLLAEAGGKVYFSQQGSESGVVAVPWPAEAGETVRLLLLNPGGAVEAEQKVVRRQEQVALRISTDRKQYGPRQQVTVNVQVENRAGAPVAANVAVATTSINQDFHRPLPTATFTWSEEGQGEQALVHTPDKELWNGLMRGEAAAKYKPELLVDAFAREGVTEPYSNAAYSAPTDTAFVQSLPESMVNYAKQHHNRTRISEAYGVAEPHATAPIPKLPADRVFRLDDYVTFHSVEEAIREATTNLRLSKRKGRYEVRLLYVRPGVKKMLKQEPIYLVDGVVVNGMEEILALNLNDIASFELTWLEEKLYAGNLGNRAENGMFAVYTKSGEAREKLKEKGYPVLYEQYTRPKSFVPASAGAEGMTTVPDLRQLVHWEPQLQVGVDGKASFTFYTSDETGEFTIRIAGQTAAGEPLHGEATYEVSLME</sequence>
<gene>
    <name evidence="2" type="ORF">A3841_12435</name>
</gene>
<dbReference type="AlphaFoldDB" id="A0A1Q5PEU1"/>